<keyword evidence="5 8" id="KW-0378">Hydrolase</keyword>
<evidence type="ECO:0000259" key="9">
    <source>
        <dbReference type="Pfam" id="PF09764"/>
    </source>
</evidence>
<reference evidence="10" key="1">
    <citation type="submission" date="2021-02" db="EMBL/GenBank/DDBJ databases">
        <title>Psilocybe cubensis genome.</title>
        <authorList>
            <person name="Mckernan K.J."/>
            <person name="Crawford S."/>
            <person name="Trippe A."/>
            <person name="Kane L.T."/>
            <person name="Mclaughlin S."/>
        </authorList>
    </citation>
    <scope>NUCLEOTIDE SEQUENCE [LARGE SCALE GENOMIC DNA]</scope>
    <source>
        <strain evidence="10">MGC-MH-2018</strain>
    </source>
</reference>
<dbReference type="InterPro" id="IPR039733">
    <property type="entry name" value="NTAQ1"/>
</dbReference>
<dbReference type="EMBL" id="JAFIQS010000003">
    <property type="protein sequence ID" value="KAG5171403.1"/>
    <property type="molecule type" value="Genomic_DNA"/>
</dbReference>
<comment type="similarity">
    <text evidence="1 8">Belongs to the NTAQ1 family.</text>
</comment>
<dbReference type="GO" id="GO:0008418">
    <property type="term" value="F:protein-N-terminal asparagine amidohydrolase activity"/>
    <property type="evidence" value="ECO:0007669"/>
    <property type="project" value="UniProtKB-UniRule"/>
</dbReference>
<comment type="caution">
    <text evidence="10">The sequence shown here is derived from an EMBL/GenBank/DDBJ whole genome shotgun (WGS) entry which is preliminary data.</text>
</comment>
<evidence type="ECO:0000256" key="3">
    <source>
        <dbReference type="ARBA" id="ARBA00012718"/>
    </source>
</evidence>
<dbReference type="GO" id="GO:0005634">
    <property type="term" value="C:nucleus"/>
    <property type="evidence" value="ECO:0007669"/>
    <property type="project" value="TreeGrafter"/>
</dbReference>
<dbReference type="EC" id="3.5.1.122" evidence="3 8"/>
<evidence type="ECO:0000256" key="8">
    <source>
        <dbReference type="RuleBase" id="RU367082"/>
    </source>
</evidence>
<comment type="function">
    <text evidence="8">Mediates the side-chain deamidation of N-terminal glutamine residues to glutamate, an important step in N-end rule pathway of protein degradation. Conversion of the resulting N-terminal glutamine to glutamate renders the protein susceptible to arginylation, polyubiquitination and degradation as specified by the N-end rule. Does not act on substrates with internal or C-terminal glutamine and does not act on non-glutamine residues in any position.</text>
</comment>
<dbReference type="PANTHER" id="PTHR13035">
    <property type="entry name" value="PROTEIN N-TERMINAL GLUTAMINE AMIDOHYDROLASE"/>
    <property type="match status" value="1"/>
</dbReference>
<feature type="domain" description="Protein N-terminal glutamine amidohydrolase alpha beta roll" evidence="9">
    <location>
        <begin position="12"/>
        <end position="77"/>
    </location>
</feature>
<dbReference type="GO" id="GO:0070773">
    <property type="term" value="F:protein-N-terminal glutamine amidohydrolase activity"/>
    <property type="evidence" value="ECO:0007669"/>
    <property type="project" value="UniProtKB-UniRule"/>
</dbReference>
<dbReference type="GO" id="GO:0005829">
    <property type="term" value="C:cytosol"/>
    <property type="evidence" value="ECO:0007669"/>
    <property type="project" value="TreeGrafter"/>
</dbReference>
<gene>
    <name evidence="10" type="ORF">JR316_003488</name>
</gene>
<dbReference type="Pfam" id="PF09764">
    <property type="entry name" value="Nt_Gln_amidase"/>
    <property type="match status" value="1"/>
</dbReference>
<evidence type="ECO:0000256" key="7">
    <source>
        <dbReference type="ARBA" id="ARBA00048768"/>
    </source>
</evidence>
<protein>
    <recommendedName>
        <fullName evidence="4 8">Protein N-terminal glutamine amidohydrolase</fullName>
        <ecNumber evidence="3 8">3.5.1.122</ecNumber>
    </recommendedName>
    <alternativeName>
        <fullName evidence="6 8">Protein NH2-terminal glutamine deamidase</fullName>
    </alternativeName>
</protein>
<accession>A0A8H7Y5B1</accession>
<organism evidence="10">
    <name type="scientific">Psilocybe cubensis</name>
    <name type="common">Psychedelic mushroom</name>
    <name type="synonym">Stropharia cubensis</name>
    <dbReference type="NCBI Taxonomy" id="181762"/>
    <lineage>
        <taxon>Eukaryota</taxon>
        <taxon>Fungi</taxon>
        <taxon>Dikarya</taxon>
        <taxon>Basidiomycota</taxon>
        <taxon>Agaricomycotina</taxon>
        <taxon>Agaricomycetes</taxon>
        <taxon>Agaricomycetidae</taxon>
        <taxon>Agaricales</taxon>
        <taxon>Agaricineae</taxon>
        <taxon>Strophariaceae</taxon>
        <taxon>Psilocybe</taxon>
    </lineage>
</organism>
<dbReference type="InterPro" id="IPR023128">
    <property type="entry name" value="Prot_N_Gln_amidohydro_ab_roll"/>
</dbReference>
<evidence type="ECO:0000256" key="4">
    <source>
        <dbReference type="ARBA" id="ARBA00021247"/>
    </source>
</evidence>
<evidence type="ECO:0000256" key="1">
    <source>
        <dbReference type="ARBA" id="ARBA00008985"/>
    </source>
</evidence>
<evidence type="ECO:0000256" key="5">
    <source>
        <dbReference type="ARBA" id="ARBA00022801"/>
    </source>
</evidence>
<comment type="catalytic activity">
    <reaction evidence="7 8">
        <text>N-terminal L-glutaminyl-[protein] + H2O = N-terminal L-glutamyl-[protein] + NH4(+)</text>
        <dbReference type="Rhea" id="RHEA:50680"/>
        <dbReference type="Rhea" id="RHEA-COMP:12668"/>
        <dbReference type="Rhea" id="RHEA-COMP:12777"/>
        <dbReference type="ChEBI" id="CHEBI:15377"/>
        <dbReference type="ChEBI" id="CHEBI:28938"/>
        <dbReference type="ChEBI" id="CHEBI:64721"/>
        <dbReference type="ChEBI" id="CHEBI:64722"/>
        <dbReference type="EC" id="3.5.1.122"/>
    </reaction>
</comment>
<name>A0A8H7Y5B1_PSICU</name>
<dbReference type="Gene3D" id="3.10.620.10">
    <property type="entry name" value="Protein N-terminal glutamine amidohydrolase, alpha beta roll"/>
    <property type="match status" value="1"/>
</dbReference>
<proteinExistence type="inferred from homology"/>
<dbReference type="InterPro" id="IPR037132">
    <property type="entry name" value="N_Gln_amidohydro_ab_roll_sf"/>
</dbReference>
<dbReference type="AlphaFoldDB" id="A0A8H7Y5B1"/>
<dbReference type="PANTHER" id="PTHR13035:SF0">
    <property type="entry name" value="PROTEIN N-TERMINAL GLUTAMINE AMIDOHYDROLASE"/>
    <property type="match status" value="1"/>
</dbReference>
<evidence type="ECO:0000256" key="2">
    <source>
        <dbReference type="ARBA" id="ARBA00011245"/>
    </source>
</evidence>
<comment type="subunit">
    <text evidence="2 8">Monomer.</text>
</comment>
<sequence>MKPPDLPAGSVYTQYYCEENVYLLSQTFLETPVVSDFWEIVVIFISNNNKTVALWYQKAAADDNRPVVWDYHVILALKWKAVGIGSLTR</sequence>
<evidence type="ECO:0000256" key="6">
    <source>
        <dbReference type="ARBA" id="ARBA00029677"/>
    </source>
</evidence>
<evidence type="ECO:0000313" key="10">
    <source>
        <dbReference type="EMBL" id="KAG5171403.1"/>
    </source>
</evidence>